<reference evidence="1 2" key="1">
    <citation type="submission" date="2017-12" db="EMBL/GenBank/DDBJ databases">
        <authorList>
            <person name="Paulsen S."/>
            <person name="Gram L.K."/>
        </authorList>
    </citation>
    <scope>NUCLEOTIDE SEQUENCE [LARGE SCALE GENOMIC DNA]</scope>
    <source>
        <strain evidence="1 2">S2897</strain>
    </source>
</reference>
<dbReference type="RefSeq" id="WP_138547696.1">
    <property type="nucleotide sequence ID" value="NZ_PNCG01000004.1"/>
</dbReference>
<gene>
    <name evidence="1" type="ORF">CWC05_06250</name>
</gene>
<dbReference type="STRING" id="151081.TW72_15405"/>
<dbReference type="Gene3D" id="3.10.620.30">
    <property type="match status" value="1"/>
</dbReference>
<dbReference type="PANTHER" id="PTHR39327:SF1">
    <property type="entry name" value="BLR5470 PROTEIN"/>
    <property type="match status" value="1"/>
</dbReference>
<dbReference type="AlphaFoldDB" id="A0A5S3Z7W0"/>
<organism evidence="1 2">
    <name type="scientific">Pseudoalteromonas ruthenica</name>
    <dbReference type="NCBI Taxonomy" id="151081"/>
    <lineage>
        <taxon>Bacteria</taxon>
        <taxon>Pseudomonadati</taxon>
        <taxon>Pseudomonadota</taxon>
        <taxon>Gammaproteobacteria</taxon>
        <taxon>Alteromonadales</taxon>
        <taxon>Pseudoalteromonadaceae</taxon>
        <taxon>Pseudoalteromonas</taxon>
    </lineage>
</organism>
<dbReference type="InterPro" id="IPR010319">
    <property type="entry name" value="Transglutaminase-like_Cys_pept"/>
</dbReference>
<comment type="caution">
    <text evidence="1">The sequence shown here is derived from an EMBL/GenBank/DDBJ whole genome shotgun (WGS) entry which is preliminary data.</text>
</comment>
<reference evidence="2" key="2">
    <citation type="submission" date="2019-06" db="EMBL/GenBank/DDBJ databases">
        <title>Co-occurence of chitin degradation, pigmentation and bioactivity in marine Pseudoalteromonas.</title>
        <authorList>
            <person name="Sonnenschein E.C."/>
            <person name="Bech P.K."/>
        </authorList>
    </citation>
    <scope>NUCLEOTIDE SEQUENCE [LARGE SCALE GENOMIC DNA]</scope>
    <source>
        <strain evidence="2">S2897</strain>
    </source>
</reference>
<protein>
    <submittedName>
        <fullName evidence="1">Transglutaminase</fullName>
    </submittedName>
</protein>
<proteinExistence type="predicted"/>
<evidence type="ECO:0000313" key="2">
    <source>
        <dbReference type="Proteomes" id="UP000305874"/>
    </source>
</evidence>
<dbReference type="SUPFAM" id="SSF54001">
    <property type="entry name" value="Cysteine proteinases"/>
    <property type="match status" value="1"/>
</dbReference>
<sequence length="211" mass="23960">MTLLMSAIHAGATMDSGLFQTLMRNQYGTQRLLVAQRWQQLLAELSAQPETRKVQLVNQFFATQVRYRTDQLLYKQQDYWATPLETLGQGLGDCEDYAIAKYASLRMLGIADNKLRLIYVKAQIGGPRSQEFQAHMVLGYYPTPSSQPIILDSLTSAILPAAKRTDLYPVFSFNSEGLWTATSTHSVADPRARLSRWHSVLKKMEQQGVRW</sequence>
<dbReference type="Proteomes" id="UP000305874">
    <property type="component" value="Unassembled WGS sequence"/>
</dbReference>
<dbReference type="PANTHER" id="PTHR39327">
    <property type="match status" value="1"/>
</dbReference>
<dbReference type="EMBL" id="PNCG01000004">
    <property type="protein sequence ID" value="TMP87960.1"/>
    <property type="molecule type" value="Genomic_DNA"/>
</dbReference>
<name>A0A5S3Z7W0_9GAMM</name>
<dbReference type="InterPro" id="IPR038765">
    <property type="entry name" value="Papain-like_cys_pep_sf"/>
</dbReference>
<evidence type="ECO:0000313" key="1">
    <source>
        <dbReference type="EMBL" id="TMP87960.1"/>
    </source>
</evidence>
<dbReference type="Pfam" id="PF06035">
    <property type="entry name" value="Peptidase_C93"/>
    <property type="match status" value="1"/>
</dbReference>
<accession>A0A5S3Z7W0</accession>